<reference evidence="1" key="1">
    <citation type="journal article" date="2021" name="Proc. Natl. Acad. Sci. U.S.A.">
        <title>A Catalog of Tens of Thousands of Viruses from Human Metagenomes Reveals Hidden Associations with Chronic Diseases.</title>
        <authorList>
            <person name="Tisza M.J."/>
            <person name="Buck C.B."/>
        </authorList>
    </citation>
    <scope>NUCLEOTIDE SEQUENCE</scope>
    <source>
        <strain evidence="1">CtP0x5</strain>
    </source>
</reference>
<proteinExistence type="predicted"/>
<organism evidence="1">
    <name type="scientific">Siphoviridae sp. ctP0x5</name>
    <dbReference type="NCBI Taxonomy" id="2827863"/>
    <lineage>
        <taxon>Viruses</taxon>
        <taxon>Duplodnaviria</taxon>
        <taxon>Heunggongvirae</taxon>
        <taxon>Uroviricota</taxon>
        <taxon>Caudoviricetes</taxon>
    </lineage>
</organism>
<name>A0A8S5TFV1_9CAUD</name>
<sequence>MGAGKTQSIMNYINQSDEDEKFLVITPFLDEIDRYRKYCSCKNFKAPTFLKDDKDEKGSKLNDLKRLIGKGDNIVSTHALFQKFDNELIDLCRAQNYTLIMDEVANVIEEYTITKQDFEILKNTYVEINPETKQLIWKEEYSDYKGKFDNEKRLCELGSLVCYGDNLMVWLFPIETFNSFRNIYILTYYFDMQMQKYYYDYYGVQYIYWSVQGDSMENYHLIPYNSNIKYTSYDYSKLIHICENEKLNMIGDRDSDLSFSWYSRNKNNASMKILKKNIYNFFHNVRNTKSTDYIWTTFKEYQTILKGKGYTKGYLPCNCRATNEYRDRTSVAYLINRYLNPFIKNFFTMNHISVDENGYALSEMLQFIWRSAIRDGKEIWVYIPSIRMRNLLKQWIKQNSPQITTK</sequence>
<accession>A0A8S5TFV1</accession>
<evidence type="ECO:0000313" key="1">
    <source>
        <dbReference type="EMBL" id="DAF61907.1"/>
    </source>
</evidence>
<dbReference type="EMBL" id="BK032818">
    <property type="protein sequence ID" value="DAF61907.1"/>
    <property type="molecule type" value="Genomic_DNA"/>
</dbReference>
<protein>
    <submittedName>
        <fullName evidence="1">Uncharacterized protein</fullName>
    </submittedName>
</protein>